<dbReference type="PANTHER" id="PTHR12226:SF2">
    <property type="entry name" value="MANNOSE-P-DOLICHOL UTILIZATION DEFECT 1 PROTEIN"/>
    <property type="match status" value="1"/>
</dbReference>
<name>A0A4S8L7K2_DENBC</name>
<keyword evidence="2" id="KW-0813">Transport</keyword>
<keyword evidence="5 8" id="KW-1133">Transmembrane helix</keyword>
<dbReference type="PANTHER" id="PTHR12226">
    <property type="entry name" value="MANNOSE-P-DOLICHOL UTILIZATION DEFECT 1 LEC35 -RELATED"/>
    <property type="match status" value="1"/>
</dbReference>
<sequence>MSFITRNFPWFIRDPGIYIIGEKCYTSLVENLDISDSECFRYAFSKALGIAIVIGGSIMKLPQLILIIRARSARGISLESYALETLAYAINLAYSSRNHFPFSTYGENLFLTIQNIIVTLLIIFYAPPTLDLVSSLSPSAFIESLNPRASRHRHTHKLTGSLPSKKRNLVFASALTALLLLILFVLTPLSFISFLQLSTLPLSLLSKYPQIKQNYTSKSTGQLSVFAVLSQVVGCLARVFTTVIEVGDLLLGMGYALALVLNVVLGVQLWAYWGNEGVYGEEERLRKDIMMESGGVLPTEEDREGQVRMGGEEVYRMRGLNMDFSKVNGSSAVVWDAGKRD</sequence>
<keyword evidence="4" id="KW-0677">Repeat</keyword>
<dbReference type="Gene3D" id="1.20.1280.290">
    <property type="match status" value="2"/>
</dbReference>
<protein>
    <submittedName>
        <fullName evidence="9">Mannose-P-dolichol utilization defect 1 protein</fullName>
    </submittedName>
</protein>
<keyword evidence="6 8" id="KW-0472">Membrane</keyword>
<dbReference type="InterPro" id="IPR016817">
    <property type="entry name" value="MannP-dilichol_defect-1"/>
</dbReference>
<dbReference type="EMBL" id="ML179589">
    <property type="protein sequence ID" value="THU84629.1"/>
    <property type="molecule type" value="Genomic_DNA"/>
</dbReference>
<dbReference type="Pfam" id="PF04193">
    <property type="entry name" value="PQ-loop"/>
    <property type="match status" value="2"/>
</dbReference>
<evidence type="ECO:0000256" key="6">
    <source>
        <dbReference type="ARBA" id="ARBA00023136"/>
    </source>
</evidence>
<reference evidence="9 10" key="1">
    <citation type="journal article" date="2019" name="Nat. Ecol. Evol.">
        <title>Megaphylogeny resolves global patterns of mushroom evolution.</title>
        <authorList>
            <person name="Varga T."/>
            <person name="Krizsan K."/>
            <person name="Foldi C."/>
            <person name="Dima B."/>
            <person name="Sanchez-Garcia M."/>
            <person name="Sanchez-Ramirez S."/>
            <person name="Szollosi G.J."/>
            <person name="Szarkandi J.G."/>
            <person name="Papp V."/>
            <person name="Albert L."/>
            <person name="Andreopoulos W."/>
            <person name="Angelini C."/>
            <person name="Antonin V."/>
            <person name="Barry K.W."/>
            <person name="Bougher N.L."/>
            <person name="Buchanan P."/>
            <person name="Buyck B."/>
            <person name="Bense V."/>
            <person name="Catcheside P."/>
            <person name="Chovatia M."/>
            <person name="Cooper J."/>
            <person name="Damon W."/>
            <person name="Desjardin D."/>
            <person name="Finy P."/>
            <person name="Geml J."/>
            <person name="Haridas S."/>
            <person name="Hughes K."/>
            <person name="Justo A."/>
            <person name="Karasinski D."/>
            <person name="Kautmanova I."/>
            <person name="Kiss B."/>
            <person name="Kocsube S."/>
            <person name="Kotiranta H."/>
            <person name="LaButti K.M."/>
            <person name="Lechner B.E."/>
            <person name="Liimatainen K."/>
            <person name="Lipzen A."/>
            <person name="Lukacs Z."/>
            <person name="Mihaltcheva S."/>
            <person name="Morgado L.N."/>
            <person name="Niskanen T."/>
            <person name="Noordeloos M.E."/>
            <person name="Ohm R.A."/>
            <person name="Ortiz-Santana B."/>
            <person name="Ovrebo C."/>
            <person name="Racz N."/>
            <person name="Riley R."/>
            <person name="Savchenko A."/>
            <person name="Shiryaev A."/>
            <person name="Soop K."/>
            <person name="Spirin V."/>
            <person name="Szebenyi C."/>
            <person name="Tomsovsky M."/>
            <person name="Tulloss R.E."/>
            <person name="Uehling J."/>
            <person name="Grigoriev I.V."/>
            <person name="Vagvolgyi C."/>
            <person name="Papp T."/>
            <person name="Martin F.M."/>
            <person name="Miettinen O."/>
            <person name="Hibbett D.S."/>
            <person name="Nagy L.G."/>
        </authorList>
    </citation>
    <scope>NUCLEOTIDE SEQUENCE [LARGE SCALE GENOMIC DNA]</scope>
    <source>
        <strain evidence="9 10">CBS 962.96</strain>
    </source>
</reference>
<evidence type="ECO:0000256" key="3">
    <source>
        <dbReference type="ARBA" id="ARBA00022692"/>
    </source>
</evidence>
<dbReference type="FunFam" id="1.20.1280.290:FF:000006">
    <property type="entry name" value="mannose-P-dolichol utilization defect 1 protein"/>
    <property type="match status" value="1"/>
</dbReference>
<feature type="transmembrane region" description="Helical" evidence="8">
    <location>
        <begin position="169"/>
        <end position="202"/>
    </location>
</feature>
<feature type="transmembrane region" description="Helical" evidence="8">
    <location>
        <begin position="109"/>
        <end position="127"/>
    </location>
</feature>
<comment type="subcellular location">
    <subcellularLocation>
        <location evidence="1">Membrane</location>
        <topology evidence="1">Multi-pass membrane protein</topology>
    </subcellularLocation>
</comment>
<dbReference type="GO" id="GO:0016020">
    <property type="term" value="C:membrane"/>
    <property type="evidence" value="ECO:0007669"/>
    <property type="project" value="UniProtKB-SubCell"/>
</dbReference>
<proteinExistence type="inferred from homology"/>
<dbReference type="SMART" id="SM00679">
    <property type="entry name" value="CTNS"/>
    <property type="match status" value="2"/>
</dbReference>
<dbReference type="Proteomes" id="UP000297245">
    <property type="component" value="Unassembled WGS sequence"/>
</dbReference>
<evidence type="ECO:0000313" key="9">
    <source>
        <dbReference type="EMBL" id="THU84629.1"/>
    </source>
</evidence>
<comment type="similarity">
    <text evidence="7">Belongs to the MPDU1 (TC 2.A.43.3) family.</text>
</comment>
<evidence type="ECO:0000256" key="2">
    <source>
        <dbReference type="ARBA" id="ARBA00022448"/>
    </source>
</evidence>
<gene>
    <name evidence="9" type="ORF">K435DRAFT_870099</name>
</gene>
<feature type="transmembrane region" description="Helical" evidence="8">
    <location>
        <begin position="223"/>
        <end position="244"/>
    </location>
</feature>
<dbReference type="InterPro" id="IPR006603">
    <property type="entry name" value="PQ-loop_rpt"/>
</dbReference>
<keyword evidence="3 8" id="KW-0812">Transmembrane</keyword>
<evidence type="ECO:0000256" key="8">
    <source>
        <dbReference type="SAM" id="Phobius"/>
    </source>
</evidence>
<evidence type="ECO:0000313" key="10">
    <source>
        <dbReference type="Proteomes" id="UP000297245"/>
    </source>
</evidence>
<dbReference type="OrthoDB" id="271506at2759"/>
<evidence type="ECO:0000256" key="1">
    <source>
        <dbReference type="ARBA" id="ARBA00004141"/>
    </source>
</evidence>
<evidence type="ECO:0000256" key="7">
    <source>
        <dbReference type="ARBA" id="ARBA00038475"/>
    </source>
</evidence>
<evidence type="ECO:0000256" key="5">
    <source>
        <dbReference type="ARBA" id="ARBA00022989"/>
    </source>
</evidence>
<evidence type="ECO:0000256" key="4">
    <source>
        <dbReference type="ARBA" id="ARBA00022737"/>
    </source>
</evidence>
<feature type="transmembrane region" description="Helical" evidence="8">
    <location>
        <begin position="250"/>
        <end position="273"/>
    </location>
</feature>
<organism evidence="9 10">
    <name type="scientific">Dendrothele bispora (strain CBS 962.96)</name>
    <dbReference type="NCBI Taxonomy" id="1314807"/>
    <lineage>
        <taxon>Eukaryota</taxon>
        <taxon>Fungi</taxon>
        <taxon>Dikarya</taxon>
        <taxon>Basidiomycota</taxon>
        <taxon>Agaricomycotina</taxon>
        <taxon>Agaricomycetes</taxon>
        <taxon>Agaricomycetidae</taxon>
        <taxon>Agaricales</taxon>
        <taxon>Agaricales incertae sedis</taxon>
        <taxon>Dendrothele</taxon>
    </lineage>
</organism>
<feature type="transmembrane region" description="Helical" evidence="8">
    <location>
        <begin position="47"/>
        <end position="68"/>
    </location>
</feature>
<dbReference type="AlphaFoldDB" id="A0A4S8L7K2"/>
<accession>A0A4S8L7K2</accession>
<keyword evidence="10" id="KW-1185">Reference proteome</keyword>